<evidence type="ECO:0000313" key="1">
    <source>
        <dbReference type="EMBL" id="KFA63002.1"/>
    </source>
</evidence>
<dbReference type="EMBL" id="KL660768">
    <property type="protein sequence ID" value="KFA63002.1"/>
    <property type="molecule type" value="Genomic_DNA"/>
</dbReference>
<accession>A0A084QGB7</accession>
<sequence length="78" mass="8027">MDAAASGQPAVYTPLAGRHLPVHDNPVQPIPIPAGFEEGPFAAPVKGRYEYSIAGWGCTHSGARSSIGAVASLDLPMV</sequence>
<proteinExistence type="predicted"/>
<dbReference type="Proteomes" id="UP000028524">
    <property type="component" value="Unassembled WGS sequence"/>
</dbReference>
<evidence type="ECO:0000313" key="2">
    <source>
        <dbReference type="Proteomes" id="UP000028524"/>
    </source>
</evidence>
<protein>
    <submittedName>
        <fullName evidence="1">Uncharacterized protein</fullName>
    </submittedName>
</protein>
<gene>
    <name evidence="1" type="ORF">S40285_10448</name>
</gene>
<keyword evidence="2" id="KW-1185">Reference proteome</keyword>
<dbReference type="AlphaFoldDB" id="A0A084QGB7"/>
<dbReference type="HOGENOM" id="CLU_2623622_0_0_1"/>
<dbReference type="InParanoid" id="A0A084QGB7"/>
<reference evidence="1 2" key="1">
    <citation type="journal article" date="2014" name="BMC Genomics">
        <title>Comparative genome sequencing reveals chemotype-specific gene clusters in the toxigenic black mold Stachybotrys.</title>
        <authorList>
            <person name="Semeiks J."/>
            <person name="Borek D."/>
            <person name="Otwinowski Z."/>
            <person name="Grishin N.V."/>
        </authorList>
    </citation>
    <scope>NUCLEOTIDE SEQUENCE [LARGE SCALE GENOMIC DNA]</scope>
    <source>
        <strain evidence="1 2">IBT 40285</strain>
    </source>
</reference>
<organism evidence="1 2">
    <name type="scientific">Stachybotrys chlorohalonatus (strain IBT 40285)</name>
    <dbReference type="NCBI Taxonomy" id="1283841"/>
    <lineage>
        <taxon>Eukaryota</taxon>
        <taxon>Fungi</taxon>
        <taxon>Dikarya</taxon>
        <taxon>Ascomycota</taxon>
        <taxon>Pezizomycotina</taxon>
        <taxon>Sordariomycetes</taxon>
        <taxon>Hypocreomycetidae</taxon>
        <taxon>Hypocreales</taxon>
        <taxon>Stachybotryaceae</taxon>
        <taxon>Stachybotrys</taxon>
    </lineage>
</organism>
<name>A0A084QGB7_STAC4</name>